<evidence type="ECO:0000256" key="3">
    <source>
        <dbReference type="SAM" id="MobiDB-lite"/>
    </source>
</evidence>
<dbReference type="CDD" id="cd11854">
    <property type="entry name" value="SH3_Fus1p"/>
    <property type="match status" value="1"/>
</dbReference>
<dbReference type="SUPFAM" id="SSF50044">
    <property type="entry name" value="SH3-domain"/>
    <property type="match status" value="1"/>
</dbReference>
<keyword evidence="4" id="KW-0812">Transmembrane</keyword>
<dbReference type="InterPro" id="IPR001452">
    <property type="entry name" value="SH3_domain"/>
</dbReference>
<feature type="region of interest" description="Disordered" evidence="3">
    <location>
        <begin position="293"/>
        <end position="316"/>
    </location>
</feature>
<feature type="region of interest" description="Disordered" evidence="3">
    <location>
        <begin position="140"/>
        <end position="159"/>
    </location>
</feature>
<dbReference type="InterPro" id="IPR035521">
    <property type="entry name" value="Fus1_SH3"/>
</dbReference>
<sequence length="316" mass="34571">MAIILKHRHHAIERRDSTGSSEPVTQPLPTSLKALTGFIVLFGLIILGFIAWRVGKWRRKKIRAASQTIGDYRPKAASMSHAAFVHDDPEPAAPEKTESTYEPYRWQPIARPPLAHSPNKAVKKSTNRFIDFLSSAVSSKASVPTETPPPPAYSMSVPPSPSPPMIVIEASNKPGRTDVPVFSSLTLEMLQTDPHPTTPMPSPIRTASIGPGTPLYKTLASPPKASPRPASGKPLPRLMIVASTFVPSLADELPIRAGEVLRMLEEYEDEWCLVQRVGKVDAERGVVPRFCLKDRRDAPPPSARKRNSLLATGHLS</sequence>
<dbReference type="SMART" id="SM00326">
    <property type="entry name" value="SH3"/>
    <property type="match status" value="1"/>
</dbReference>
<evidence type="ECO:0000313" key="7">
    <source>
        <dbReference type="Proteomes" id="UP000186601"/>
    </source>
</evidence>
<dbReference type="Pfam" id="PF14604">
    <property type="entry name" value="SH3_9"/>
    <property type="match status" value="1"/>
</dbReference>
<dbReference type="AlphaFoldDB" id="A0A2R6RZZ5"/>
<dbReference type="InterPro" id="IPR036028">
    <property type="entry name" value="SH3-like_dom_sf"/>
</dbReference>
<keyword evidence="1 2" id="KW-0728">SH3 domain</keyword>
<accession>A0A2R6RZZ5</accession>
<dbReference type="EMBL" id="MLYV02000111">
    <property type="protein sequence ID" value="PSS35603.1"/>
    <property type="molecule type" value="Genomic_DNA"/>
</dbReference>
<reference evidence="6 7" key="1">
    <citation type="submission" date="2018-02" db="EMBL/GenBank/DDBJ databases">
        <title>Genome sequence of the basidiomycete white-rot fungus Phlebia centrifuga.</title>
        <authorList>
            <person name="Granchi Z."/>
            <person name="Peng M."/>
            <person name="de Vries R.P."/>
            <person name="Hilden K."/>
            <person name="Makela M.R."/>
            <person name="Grigoriev I."/>
            <person name="Riley R."/>
        </authorList>
    </citation>
    <scope>NUCLEOTIDE SEQUENCE [LARGE SCALE GENOMIC DNA]</scope>
    <source>
        <strain evidence="6 7">FBCC195</strain>
    </source>
</reference>
<keyword evidence="7" id="KW-1185">Reference proteome</keyword>
<name>A0A2R6RZZ5_9APHY</name>
<evidence type="ECO:0000256" key="4">
    <source>
        <dbReference type="SAM" id="Phobius"/>
    </source>
</evidence>
<dbReference type="Gene3D" id="2.30.30.40">
    <property type="entry name" value="SH3 Domains"/>
    <property type="match status" value="1"/>
</dbReference>
<evidence type="ECO:0000256" key="1">
    <source>
        <dbReference type="ARBA" id="ARBA00022443"/>
    </source>
</evidence>
<dbReference type="STRING" id="98765.A0A2R6RZZ5"/>
<feature type="transmembrane region" description="Helical" evidence="4">
    <location>
        <begin position="34"/>
        <end position="54"/>
    </location>
</feature>
<keyword evidence="4" id="KW-1133">Transmembrane helix</keyword>
<proteinExistence type="predicted"/>
<gene>
    <name evidence="6" type="ORF">PHLCEN_2v1426</name>
</gene>
<dbReference type="Proteomes" id="UP000186601">
    <property type="component" value="Unassembled WGS sequence"/>
</dbReference>
<dbReference type="OrthoDB" id="5340910at2759"/>
<comment type="caution">
    <text evidence="6">The sequence shown here is derived from an EMBL/GenBank/DDBJ whole genome shotgun (WGS) entry which is preliminary data.</text>
</comment>
<evidence type="ECO:0000313" key="6">
    <source>
        <dbReference type="EMBL" id="PSS35603.1"/>
    </source>
</evidence>
<evidence type="ECO:0000256" key="2">
    <source>
        <dbReference type="PROSITE-ProRule" id="PRU00192"/>
    </source>
</evidence>
<evidence type="ECO:0000259" key="5">
    <source>
        <dbReference type="PROSITE" id="PS50002"/>
    </source>
</evidence>
<organism evidence="6 7">
    <name type="scientific">Hermanssonia centrifuga</name>
    <dbReference type="NCBI Taxonomy" id="98765"/>
    <lineage>
        <taxon>Eukaryota</taxon>
        <taxon>Fungi</taxon>
        <taxon>Dikarya</taxon>
        <taxon>Basidiomycota</taxon>
        <taxon>Agaricomycotina</taxon>
        <taxon>Agaricomycetes</taxon>
        <taxon>Polyporales</taxon>
        <taxon>Meruliaceae</taxon>
        <taxon>Hermanssonia</taxon>
    </lineage>
</organism>
<keyword evidence="4" id="KW-0472">Membrane</keyword>
<dbReference type="PROSITE" id="PS50002">
    <property type="entry name" value="SH3"/>
    <property type="match status" value="1"/>
</dbReference>
<protein>
    <recommendedName>
        <fullName evidence="5">SH3 domain-containing protein</fullName>
    </recommendedName>
</protein>
<feature type="domain" description="SH3" evidence="5">
    <location>
        <begin position="234"/>
        <end position="297"/>
    </location>
</feature>
<feature type="compositionally biased region" description="Pro residues" evidence="3">
    <location>
        <begin position="146"/>
        <end position="159"/>
    </location>
</feature>